<reference evidence="1 2" key="1">
    <citation type="journal article" date="2014" name="Int. J. Syst. Evol. Microbiol.">
        <title>Phaeodactylibacter xiamenensis gen. nov., sp. nov., a member of the family Saprospiraceae isolated from the marine alga Phaeodactylum tricornutum.</title>
        <authorList>
            <person name="Chen Z.Jr."/>
            <person name="Lei X."/>
            <person name="Lai Q."/>
            <person name="Li Y."/>
            <person name="Zhang B."/>
            <person name="Zhang J."/>
            <person name="Zhang H."/>
            <person name="Yang L."/>
            <person name="Zheng W."/>
            <person name="Tian Y."/>
            <person name="Yu Z."/>
            <person name="Xu H.Jr."/>
            <person name="Zheng T."/>
        </authorList>
    </citation>
    <scope>NUCLEOTIDE SEQUENCE [LARGE SCALE GENOMIC DNA]</scope>
    <source>
        <strain evidence="1 2">KD52</strain>
    </source>
</reference>
<proteinExistence type="predicted"/>
<sequence length="347" mass="40016">MIKYRSLIGLLIVISAASWQSLYGQSLSLIEKEDIDLTKDGMAYCRPGVVNKSRGRGLLIERTMVGDQNLAPRAGGIEGANASEIDYIEQFRAKIKIPIINAPSLKVLAVYEYQQESVHFDRIGYFNQELFESLNGKALRTNKYSVYITKSFNERVYGGLRLRTSYRGDYEQMMNFDPRYATYSGLAAVGFKEREDLEWGLGLMFGRNFFNTTILPFGVFNQTFSEKWGIETVLPVQIMMRYNFSPTNLLLFGVEYQSSSYALDLLQPETQGMTPYYFRHAEIALKATYDRKLYSWIWLTAETGYLIPRRARFDNTLDATYDFRARTSPQPYFRVGLFLSPPRDMIK</sequence>
<accession>A0A098S896</accession>
<evidence type="ECO:0000313" key="2">
    <source>
        <dbReference type="Proteomes" id="UP000029736"/>
    </source>
</evidence>
<name>A0A098S896_9BACT</name>
<organism evidence="1 2">
    <name type="scientific">Phaeodactylibacter xiamenensis</name>
    <dbReference type="NCBI Taxonomy" id="1524460"/>
    <lineage>
        <taxon>Bacteria</taxon>
        <taxon>Pseudomonadati</taxon>
        <taxon>Bacteroidota</taxon>
        <taxon>Saprospiria</taxon>
        <taxon>Saprospirales</taxon>
        <taxon>Haliscomenobacteraceae</taxon>
        <taxon>Phaeodactylibacter</taxon>
    </lineage>
</organism>
<evidence type="ECO:0000313" key="1">
    <source>
        <dbReference type="EMBL" id="KGE87893.1"/>
    </source>
</evidence>
<gene>
    <name evidence="1" type="ORF">IX84_12240</name>
</gene>
<protein>
    <submittedName>
        <fullName evidence="1">Uncharacterized protein</fullName>
    </submittedName>
</protein>
<keyword evidence="2" id="KW-1185">Reference proteome</keyword>
<dbReference type="Proteomes" id="UP000029736">
    <property type="component" value="Unassembled WGS sequence"/>
</dbReference>
<comment type="caution">
    <text evidence="1">The sequence shown here is derived from an EMBL/GenBank/DDBJ whole genome shotgun (WGS) entry which is preliminary data.</text>
</comment>
<dbReference type="EMBL" id="JPOS01000029">
    <property type="protein sequence ID" value="KGE87893.1"/>
    <property type="molecule type" value="Genomic_DNA"/>
</dbReference>
<dbReference type="AlphaFoldDB" id="A0A098S896"/>